<dbReference type="SUPFAM" id="SSF54292">
    <property type="entry name" value="2Fe-2S ferredoxin-like"/>
    <property type="match status" value="1"/>
</dbReference>
<comment type="cofactor">
    <cofactor evidence="6">
        <name>[2Fe-2S] cluster</name>
        <dbReference type="ChEBI" id="CHEBI:190135"/>
    </cofactor>
</comment>
<name>A0A7X1KDE6_9SPHN</name>
<dbReference type="PROSITE" id="PS51085">
    <property type="entry name" value="2FE2S_FER_2"/>
    <property type="match status" value="1"/>
</dbReference>
<evidence type="ECO:0000256" key="5">
    <source>
        <dbReference type="ARBA" id="ARBA00023014"/>
    </source>
</evidence>
<evidence type="ECO:0000313" key="8">
    <source>
        <dbReference type="EMBL" id="MBC2653269.1"/>
    </source>
</evidence>
<proteinExistence type="inferred from homology"/>
<dbReference type="Proteomes" id="UP000520156">
    <property type="component" value="Unassembled WGS sequence"/>
</dbReference>
<dbReference type="RefSeq" id="WP_185684652.1">
    <property type="nucleotide sequence ID" value="NZ_JACLAU010000041.1"/>
</dbReference>
<keyword evidence="5" id="KW-0411">Iron-sulfur</keyword>
<keyword evidence="9" id="KW-1185">Reference proteome</keyword>
<accession>A0A7X1KDE6</accession>
<dbReference type="Gene3D" id="3.10.20.30">
    <property type="match status" value="1"/>
</dbReference>
<comment type="similarity">
    <text evidence="1">Belongs to the adrenodoxin/putidaredoxin family.</text>
</comment>
<dbReference type="PANTHER" id="PTHR23426">
    <property type="entry name" value="FERREDOXIN/ADRENODOXIN"/>
    <property type="match status" value="1"/>
</dbReference>
<evidence type="ECO:0000256" key="1">
    <source>
        <dbReference type="ARBA" id="ARBA00010914"/>
    </source>
</evidence>
<dbReference type="InterPro" id="IPR001041">
    <property type="entry name" value="2Fe-2S_ferredoxin-type"/>
</dbReference>
<dbReference type="CDD" id="cd00207">
    <property type="entry name" value="fer2"/>
    <property type="match status" value="1"/>
</dbReference>
<keyword evidence="2" id="KW-0001">2Fe-2S</keyword>
<dbReference type="InterPro" id="IPR012675">
    <property type="entry name" value="Beta-grasp_dom_sf"/>
</dbReference>
<evidence type="ECO:0000256" key="2">
    <source>
        <dbReference type="ARBA" id="ARBA00022714"/>
    </source>
</evidence>
<feature type="domain" description="2Fe-2S ferredoxin-type" evidence="7">
    <location>
        <begin position="2"/>
        <end position="105"/>
    </location>
</feature>
<evidence type="ECO:0000256" key="6">
    <source>
        <dbReference type="ARBA" id="ARBA00034078"/>
    </source>
</evidence>
<evidence type="ECO:0000256" key="4">
    <source>
        <dbReference type="ARBA" id="ARBA00023004"/>
    </source>
</evidence>
<gene>
    <name evidence="8" type="ORF">H7F49_16390</name>
</gene>
<dbReference type="AlphaFoldDB" id="A0A7X1KDE6"/>
<dbReference type="Pfam" id="PF00111">
    <property type="entry name" value="Fer2"/>
    <property type="match status" value="1"/>
</dbReference>
<dbReference type="GO" id="GO:0051537">
    <property type="term" value="F:2 iron, 2 sulfur cluster binding"/>
    <property type="evidence" value="ECO:0007669"/>
    <property type="project" value="UniProtKB-KW"/>
</dbReference>
<keyword evidence="3" id="KW-0479">Metal-binding</keyword>
<evidence type="ECO:0000256" key="3">
    <source>
        <dbReference type="ARBA" id="ARBA00022723"/>
    </source>
</evidence>
<organism evidence="8 9">
    <name type="scientific">Novosphingobium aerophilum</name>
    <dbReference type="NCBI Taxonomy" id="2839843"/>
    <lineage>
        <taxon>Bacteria</taxon>
        <taxon>Pseudomonadati</taxon>
        <taxon>Pseudomonadota</taxon>
        <taxon>Alphaproteobacteria</taxon>
        <taxon>Sphingomonadales</taxon>
        <taxon>Sphingomonadaceae</taxon>
        <taxon>Novosphingobium</taxon>
    </lineage>
</organism>
<sequence>MVKITFVEHDGSRTEVDAPVGQSLMRAATYGEVPGISADCGGNCACGTCRVYVPEQWRSCFANPSSSEKDMIDYWNDQTDGVRLACQTKVNEAMDGMILNLPEDQHY</sequence>
<protein>
    <submittedName>
        <fullName evidence="8">2Fe-2S iron-sulfur cluster binding domain-containing protein</fullName>
    </submittedName>
</protein>
<keyword evidence="4" id="KW-0408">Iron</keyword>
<dbReference type="GO" id="GO:0009055">
    <property type="term" value="F:electron transfer activity"/>
    <property type="evidence" value="ECO:0007669"/>
    <property type="project" value="TreeGrafter"/>
</dbReference>
<dbReference type="InterPro" id="IPR036010">
    <property type="entry name" value="2Fe-2S_ferredoxin-like_sf"/>
</dbReference>
<comment type="caution">
    <text evidence="8">The sequence shown here is derived from an EMBL/GenBank/DDBJ whole genome shotgun (WGS) entry which is preliminary data.</text>
</comment>
<dbReference type="InterPro" id="IPR001055">
    <property type="entry name" value="Adrenodoxin-like"/>
</dbReference>
<dbReference type="EMBL" id="JACLAU010000041">
    <property type="protein sequence ID" value="MBC2653269.1"/>
    <property type="molecule type" value="Genomic_DNA"/>
</dbReference>
<reference evidence="8 9" key="1">
    <citation type="submission" date="2020-08" db="EMBL/GenBank/DDBJ databases">
        <title>The genome sequence of Novosphingobium flavum 4Y4.</title>
        <authorList>
            <person name="Liu Y."/>
        </authorList>
    </citation>
    <scope>NUCLEOTIDE SEQUENCE [LARGE SCALE GENOMIC DNA]</scope>
    <source>
        <strain evidence="8 9">4Y4</strain>
    </source>
</reference>
<dbReference type="GO" id="GO:0046872">
    <property type="term" value="F:metal ion binding"/>
    <property type="evidence" value="ECO:0007669"/>
    <property type="project" value="UniProtKB-KW"/>
</dbReference>
<dbReference type="PANTHER" id="PTHR23426:SF65">
    <property type="entry name" value="FERREDOXIN-2, MITOCHONDRIAL"/>
    <property type="match status" value="1"/>
</dbReference>
<evidence type="ECO:0000259" key="7">
    <source>
        <dbReference type="PROSITE" id="PS51085"/>
    </source>
</evidence>
<dbReference type="GO" id="GO:0140647">
    <property type="term" value="P:P450-containing electron transport chain"/>
    <property type="evidence" value="ECO:0007669"/>
    <property type="project" value="InterPro"/>
</dbReference>
<evidence type="ECO:0000313" key="9">
    <source>
        <dbReference type="Proteomes" id="UP000520156"/>
    </source>
</evidence>